<name>A0ABN0QCN3_ENTCL</name>
<dbReference type="Proteomes" id="UP000017834">
    <property type="component" value="Unassembled WGS sequence"/>
</dbReference>
<organism evidence="2 3">
    <name type="scientific">Enterobacter cloacae S611</name>
    <dbReference type="NCBI Taxonomy" id="1399146"/>
    <lineage>
        <taxon>Bacteria</taxon>
        <taxon>Pseudomonadati</taxon>
        <taxon>Pseudomonadota</taxon>
        <taxon>Gammaproteobacteria</taxon>
        <taxon>Enterobacterales</taxon>
        <taxon>Enterobacteriaceae</taxon>
        <taxon>Enterobacter</taxon>
        <taxon>Enterobacter cloacae complex</taxon>
    </lineage>
</organism>
<keyword evidence="1" id="KW-1133">Transmembrane helix</keyword>
<keyword evidence="1" id="KW-0472">Membrane</keyword>
<evidence type="ECO:0000313" key="3">
    <source>
        <dbReference type="Proteomes" id="UP000017834"/>
    </source>
</evidence>
<reference evidence="2 3" key="1">
    <citation type="journal article" date="2014" name="Genome Announc.">
        <title>Draft Genome Sequence of Enterobacter cloacae Strain S611.</title>
        <authorList>
            <person name="Wang D."/>
            <person name="Han C.S."/>
            <person name="Dichosa A.E."/>
            <person name="Gleasner C.D."/>
            <person name="Johnson S.L."/>
            <person name="Daligault H.E."/>
            <person name="Davenport K.W."/>
            <person name="Li P.E."/>
            <person name="Pierson E.A."/>
            <person name="Pierson L.S.III."/>
        </authorList>
    </citation>
    <scope>NUCLEOTIDE SEQUENCE [LARGE SCALE GENOMIC DNA]</scope>
    <source>
        <strain evidence="2 3">S611</strain>
    </source>
</reference>
<dbReference type="EMBL" id="AXOM01000009">
    <property type="protein sequence ID" value="ESS60169.1"/>
    <property type="molecule type" value="Genomic_DNA"/>
</dbReference>
<keyword evidence="1" id="KW-0812">Transmembrane</keyword>
<evidence type="ECO:0000313" key="2">
    <source>
        <dbReference type="EMBL" id="ESS60169.1"/>
    </source>
</evidence>
<proteinExistence type="predicted"/>
<gene>
    <name evidence="2" type="ORF">EDP2_3917</name>
</gene>
<protein>
    <submittedName>
        <fullName evidence="2">Uncharacterized protein</fullName>
    </submittedName>
</protein>
<keyword evidence="3" id="KW-1185">Reference proteome</keyword>
<sequence>MLNRSIKLAFSGEVFCLPLYDMGLVGFNAMKRVFAHIMTVITANGMGSIVFYMYIQITLSLNPHLLLPRLIFKAQGVGVIYRAIF</sequence>
<feature type="transmembrane region" description="Helical" evidence="1">
    <location>
        <begin position="33"/>
        <end position="55"/>
    </location>
</feature>
<accession>A0ABN0QCN3</accession>
<comment type="caution">
    <text evidence="2">The sequence shown here is derived from an EMBL/GenBank/DDBJ whole genome shotgun (WGS) entry which is preliminary data.</text>
</comment>
<evidence type="ECO:0000256" key="1">
    <source>
        <dbReference type="SAM" id="Phobius"/>
    </source>
</evidence>